<evidence type="ECO:0000256" key="6">
    <source>
        <dbReference type="ARBA" id="ARBA00022741"/>
    </source>
</evidence>
<gene>
    <name evidence="14" type="ordered locus">Tpet_1097</name>
</gene>
<dbReference type="Proteomes" id="UP000006558">
    <property type="component" value="Chromosome"/>
</dbReference>
<evidence type="ECO:0000313" key="15">
    <source>
        <dbReference type="Proteomes" id="UP000006558"/>
    </source>
</evidence>
<accession>A5ILN8</accession>
<comment type="similarity">
    <text evidence="2">Belongs to the CRISPR-associated Cas10/Csm1 family.</text>
</comment>
<dbReference type="PANTHER" id="PTHR36528:SF1">
    <property type="entry name" value="CRISPR SYSTEM SINGLE-STRAND-SPECIFIC DEOXYRIBONUCLEASE CAS10_CSM1 (SUBTYPE III-A)"/>
    <property type="match status" value="1"/>
</dbReference>
<dbReference type="eggNOG" id="COG1353">
    <property type="taxonomic scope" value="Bacteria"/>
</dbReference>
<keyword evidence="7" id="KW-0255">Endonuclease</keyword>
<reference evidence="15" key="1">
    <citation type="submission" date="2007-05" db="EMBL/GenBank/DDBJ databases">
        <title>Complete sequence of Thermotoga petrophila RKU-1.</title>
        <authorList>
            <consortium name="US DOE Joint Genome Institute"/>
            <person name="Copeland A."/>
            <person name="Lucas S."/>
            <person name="Lapidus A."/>
            <person name="Barry K."/>
            <person name="Glavina del Rio T."/>
            <person name="Dalin E."/>
            <person name="Tice H."/>
            <person name="Pitluck S."/>
            <person name="Sims D."/>
            <person name="Brettin T."/>
            <person name="Bruce D."/>
            <person name="Detter J.C."/>
            <person name="Han C."/>
            <person name="Tapia R."/>
            <person name="Schmutz J."/>
            <person name="Larimer F."/>
            <person name="Land M."/>
            <person name="Hauser L."/>
            <person name="Kyrpides N."/>
            <person name="Mikhailova N."/>
            <person name="Nelson K."/>
            <person name="Gogarten J.P."/>
            <person name="Noll K."/>
            <person name="Richardson P."/>
        </authorList>
    </citation>
    <scope>NUCLEOTIDE SEQUENCE [LARGE SCALE GENOMIC DNA]</scope>
    <source>
        <strain evidence="15">ATCC BAA-488 / DSM 13995 / JCM 10881 / RKU-1</strain>
    </source>
</reference>
<sequence length="735" mass="85800">MRKGGESSLKDREELVVGALLHDIGKVVRRAGDDRRHQIAGYDFTNKVKKFAVIQDYIHYHHEKDLLKKSLENEKVWYVCFADNLSSKERMTEGQKFEELRRMDNLLSKIPEGESSRNVTYFPAKPANEVVEAVKDMKEDQKTYEDLYRRFVEDAQKISPTPEDVQEIFPTPDDVNFLTYKYFSFIPQETRVEGDMDISLYDHLKVTAMLALSLYDYAKENDLKFESYQEMKSHFENSNVKPFLLVGGDVSGIQNFIANVSSKGALRSYRGRSFFIEILQEVVVDEILDKTGFYRTNVHFIGGGHFHLVLSNTEKVKKALEEIRNELNEWFRNRGLSLHLVIESVEFSVKDVEDMSEVFKKIGEKLNERKYRMYTEKDLEAIFPDDLNLIQEKGNHTCKICGNRVDRLFSIREGEEEIACDFCKEMYELGKDLLIKSHVYLAERKNGKFEIFKRKFDFSREPGEGFSYKLRRIYEFSEKEKNVRRIQVVTYFEEQEFEKIAEKAPGKKIASLLVDVDNLGKIFLKGLKKKTLSRYSTLSRLMSFFFKERVESIVERKNVMVIYSGGDDLYLVGGWNDVLDVAKELREAFGRFTANDFMTFSAGYVITDEKTSMSLIREMSERAESAAKRSGKNSIAFSNRNYYAVKWNTFFEMYNFYQELKEIADKVDRSVIRKALNLTREESPLNKAFLAYIEARENKDEDKRVANLMRENIDHLGENALNVILQFVDLLSRKS</sequence>
<dbReference type="NCBIfam" id="TIGR02578">
    <property type="entry name" value="cas_TM1811_Csm1"/>
    <property type="match status" value="1"/>
</dbReference>
<dbReference type="STRING" id="390874.Tpet_1097"/>
<dbReference type="CDD" id="cd09680">
    <property type="entry name" value="Cas10_III"/>
    <property type="match status" value="1"/>
</dbReference>
<dbReference type="GO" id="GO:0004527">
    <property type="term" value="F:exonuclease activity"/>
    <property type="evidence" value="ECO:0007669"/>
    <property type="project" value="UniProtKB-KW"/>
</dbReference>
<dbReference type="Pfam" id="PF01966">
    <property type="entry name" value="HD"/>
    <property type="match status" value="1"/>
</dbReference>
<evidence type="ECO:0000256" key="1">
    <source>
        <dbReference type="ARBA" id="ARBA00001968"/>
    </source>
</evidence>
<dbReference type="Pfam" id="PF22335">
    <property type="entry name" value="Cas10-Cmr2_palm2"/>
    <property type="match status" value="1"/>
</dbReference>
<evidence type="ECO:0000256" key="2">
    <source>
        <dbReference type="ARBA" id="ARBA00005700"/>
    </source>
</evidence>
<keyword evidence="4" id="KW-0808">Transferase</keyword>
<evidence type="ECO:0000256" key="11">
    <source>
        <dbReference type="ARBA" id="ARBA00023118"/>
    </source>
</evidence>
<dbReference type="InterPro" id="IPR006674">
    <property type="entry name" value="HD_domain"/>
</dbReference>
<proteinExistence type="inferred from homology"/>
<dbReference type="KEGG" id="tpt:Tpet_1097"/>
<keyword evidence="9" id="KW-0269">Exonuclease</keyword>
<evidence type="ECO:0000256" key="8">
    <source>
        <dbReference type="ARBA" id="ARBA00022801"/>
    </source>
</evidence>
<dbReference type="Gene3D" id="1.10.3210.10">
    <property type="entry name" value="Hypothetical protein af1432"/>
    <property type="match status" value="1"/>
</dbReference>
<dbReference type="HOGENOM" id="CLU_017487_0_0_0"/>
<dbReference type="InterPro" id="IPR052117">
    <property type="entry name" value="Cas10/Csm1_subtype-III-A"/>
</dbReference>
<keyword evidence="10" id="KW-0067">ATP-binding</keyword>
<dbReference type="InterPro" id="IPR013408">
    <property type="entry name" value="Cas10/Csm1"/>
</dbReference>
<keyword evidence="5" id="KW-0540">Nuclease</keyword>
<evidence type="ECO:0000256" key="4">
    <source>
        <dbReference type="ARBA" id="ARBA00022679"/>
    </source>
</evidence>
<evidence type="ECO:0000256" key="12">
    <source>
        <dbReference type="ARBA" id="ARBA00032922"/>
    </source>
</evidence>
<dbReference type="Gene3D" id="3.30.70.270">
    <property type="match status" value="1"/>
</dbReference>
<dbReference type="AlphaFoldDB" id="A5ILN8"/>
<dbReference type="PANTHER" id="PTHR36528">
    <property type="entry name" value="CRISPR SYSTEM SINGLE-STRAND-SPECIFIC DEOXYRIBONUCLEASE CAS10/CSM1 (SUBTYPE III-A)"/>
    <property type="match status" value="1"/>
</dbReference>
<evidence type="ECO:0000259" key="13">
    <source>
        <dbReference type="PROSITE" id="PS50887"/>
    </source>
</evidence>
<feature type="domain" description="GGDEF" evidence="13">
    <location>
        <begin position="507"/>
        <end position="640"/>
    </location>
</feature>
<dbReference type="InterPro" id="IPR041062">
    <property type="entry name" value="Csm1_B"/>
</dbReference>
<evidence type="ECO:0000256" key="9">
    <source>
        <dbReference type="ARBA" id="ARBA00022839"/>
    </source>
</evidence>
<dbReference type="eggNOG" id="COG2206">
    <property type="taxonomic scope" value="Bacteria"/>
</dbReference>
<keyword evidence="8" id="KW-0378">Hydrolase</keyword>
<dbReference type="InterPro" id="IPR000160">
    <property type="entry name" value="GGDEF_dom"/>
</dbReference>
<dbReference type="GO" id="GO:0004519">
    <property type="term" value="F:endonuclease activity"/>
    <property type="evidence" value="ECO:0007669"/>
    <property type="project" value="UniProtKB-KW"/>
</dbReference>
<comment type="cofactor">
    <cofactor evidence="1">
        <name>a divalent metal cation</name>
        <dbReference type="ChEBI" id="CHEBI:60240"/>
    </cofactor>
</comment>
<dbReference type="Pfam" id="PF18211">
    <property type="entry name" value="Csm1_B"/>
    <property type="match status" value="1"/>
</dbReference>
<evidence type="ECO:0000256" key="7">
    <source>
        <dbReference type="ARBA" id="ARBA00022759"/>
    </source>
</evidence>
<keyword evidence="6" id="KW-0547">Nucleotide-binding</keyword>
<dbReference type="SUPFAM" id="SSF109604">
    <property type="entry name" value="HD-domain/PDEase-like"/>
    <property type="match status" value="1"/>
</dbReference>
<dbReference type="InterPro" id="IPR054767">
    <property type="entry name" value="Cas10-Cmr2_palm2"/>
</dbReference>
<name>A5ILN8_THEP1</name>
<dbReference type="GO" id="GO:0016740">
    <property type="term" value="F:transferase activity"/>
    <property type="evidence" value="ECO:0007669"/>
    <property type="project" value="UniProtKB-KW"/>
</dbReference>
<dbReference type="GO" id="GO:0005524">
    <property type="term" value="F:ATP binding"/>
    <property type="evidence" value="ECO:0007669"/>
    <property type="project" value="UniProtKB-KW"/>
</dbReference>
<evidence type="ECO:0000256" key="3">
    <source>
        <dbReference type="ARBA" id="ARBA00014333"/>
    </source>
</evidence>
<dbReference type="PROSITE" id="PS50887">
    <property type="entry name" value="GGDEF"/>
    <property type="match status" value="1"/>
</dbReference>
<evidence type="ECO:0000256" key="10">
    <source>
        <dbReference type="ARBA" id="ARBA00022840"/>
    </source>
</evidence>
<evidence type="ECO:0000256" key="5">
    <source>
        <dbReference type="ARBA" id="ARBA00022722"/>
    </source>
</evidence>
<protein>
    <recommendedName>
        <fullName evidence="3">CRISPR system single-strand-specific deoxyribonuclease Cas10/Csm1 (subtype III-A)</fullName>
    </recommendedName>
    <alternativeName>
        <fullName evidence="12">Cyclic oligoadenylate synthase</fullName>
    </alternativeName>
</protein>
<dbReference type="InterPro" id="IPR043128">
    <property type="entry name" value="Rev_trsase/Diguanyl_cyclase"/>
</dbReference>
<keyword evidence="11" id="KW-0051">Antiviral defense</keyword>
<dbReference type="EMBL" id="CP000702">
    <property type="protein sequence ID" value="ABQ47111.1"/>
    <property type="molecule type" value="Genomic_DNA"/>
</dbReference>
<dbReference type="GO" id="GO:0051607">
    <property type="term" value="P:defense response to virus"/>
    <property type="evidence" value="ECO:0007669"/>
    <property type="project" value="UniProtKB-KW"/>
</dbReference>
<organism evidence="14 15">
    <name type="scientific">Thermotoga petrophila (strain ATCC BAA-488 / DSM 13995 / JCM 10881 / RKU-1)</name>
    <dbReference type="NCBI Taxonomy" id="390874"/>
    <lineage>
        <taxon>Bacteria</taxon>
        <taxon>Thermotogati</taxon>
        <taxon>Thermotogota</taxon>
        <taxon>Thermotogae</taxon>
        <taxon>Thermotogales</taxon>
        <taxon>Thermotogaceae</taxon>
        <taxon>Thermotoga</taxon>
    </lineage>
</organism>
<reference evidence="14 15" key="2">
    <citation type="journal article" date="2009" name="Proc. Natl. Acad. Sci. U.S.A.">
        <title>On the chimeric nature, thermophilic origin, and phylogenetic placement of the Thermotogales.</title>
        <authorList>
            <person name="Zhaxybayeva O."/>
            <person name="Swithers K.S."/>
            <person name="Lapierre P."/>
            <person name="Fournier G.P."/>
            <person name="Bickhart D.M."/>
            <person name="DeBoy R.T."/>
            <person name="Nelson K.E."/>
            <person name="Nesbo C.L."/>
            <person name="Doolittle W.F."/>
            <person name="Gogarten J.P."/>
            <person name="Noll K.M."/>
        </authorList>
    </citation>
    <scope>NUCLEOTIDE SEQUENCE [LARGE SCALE GENOMIC DNA]</scope>
    <source>
        <strain evidence="15">ATCC BAA-488 / DSM 13995 / JCM 10881 / RKU-1</strain>
    </source>
</reference>
<evidence type="ECO:0000313" key="14">
    <source>
        <dbReference type="EMBL" id="ABQ47111.1"/>
    </source>
</evidence>